<dbReference type="RefSeq" id="XP_031912812.1">
    <property type="nucleotide sequence ID" value="XM_032054788.1"/>
</dbReference>
<accession>A0A5N6SSC5</accession>
<keyword evidence="2" id="KW-1185">Reference proteome</keyword>
<dbReference type="Proteomes" id="UP000325672">
    <property type="component" value="Unassembled WGS sequence"/>
</dbReference>
<sequence>MLTRHLSEPRKILERVADYIFWDGEACNLETNLIVLHAEKAVDKYQYFYQSLQLRVSPKAP</sequence>
<proteinExistence type="predicted"/>
<evidence type="ECO:0000313" key="2">
    <source>
        <dbReference type="Proteomes" id="UP000325672"/>
    </source>
</evidence>
<gene>
    <name evidence="1" type="ORF">BDV38DRAFT_249070</name>
</gene>
<protein>
    <submittedName>
        <fullName evidence="1">Uncharacterized protein</fullName>
    </submittedName>
</protein>
<organism evidence="1 2">
    <name type="scientific">Aspergillus pseudotamarii</name>
    <dbReference type="NCBI Taxonomy" id="132259"/>
    <lineage>
        <taxon>Eukaryota</taxon>
        <taxon>Fungi</taxon>
        <taxon>Dikarya</taxon>
        <taxon>Ascomycota</taxon>
        <taxon>Pezizomycotina</taxon>
        <taxon>Eurotiomycetes</taxon>
        <taxon>Eurotiomycetidae</taxon>
        <taxon>Eurotiales</taxon>
        <taxon>Aspergillaceae</taxon>
        <taxon>Aspergillus</taxon>
        <taxon>Aspergillus subgen. Circumdati</taxon>
    </lineage>
</organism>
<dbReference type="GeneID" id="43638998"/>
<dbReference type="AlphaFoldDB" id="A0A5N6SSC5"/>
<evidence type="ECO:0000313" key="1">
    <source>
        <dbReference type="EMBL" id="KAE8136749.1"/>
    </source>
</evidence>
<dbReference type="EMBL" id="ML743582">
    <property type="protein sequence ID" value="KAE8136749.1"/>
    <property type="molecule type" value="Genomic_DNA"/>
</dbReference>
<name>A0A5N6SSC5_ASPPS</name>
<reference evidence="1 2" key="1">
    <citation type="submission" date="2019-04" db="EMBL/GenBank/DDBJ databases">
        <title>Friends and foes A comparative genomics study of 23 Aspergillus species from section Flavi.</title>
        <authorList>
            <consortium name="DOE Joint Genome Institute"/>
            <person name="Kjaerbolling I."/>
            <person name="Vesth T."/>
            <person name="Frisvad J.C."/>
            <person name="Nybo J.L."/>
            <person name="Theobald S."/>
            <person name="Kildgaard S."/>
            <person name="Isbrandt T."/>
            <person name="Kuo A."/>
            <person name="Sato A."/>
            <person name="Lyhne E.K."/>
            <person name="Kogle M.E."/>
            <person name="Wiebenga A."/>
            <person name="Kun R.S."/>
            <person name="Lubbers R.J."/>
            <person name="Makela M.R."/>
            <person name="Barry K."/>
            <person name="Chovatia M."/>
            <person name="Clum A."/>
            <person name="Daum C."/>
            <person name="Haridas S."/>
            <person name="He G."/>
            <person name="LaButti K."/>
            <person name="Lipzen A."/>
            <person name="Mondo S."/>
            <person name="Riley R."/>
            <person name="Salamov A."/>
            <person name="Simmons B.A."/>
            <person name="Magnuson J.K."/>
            <person name="Henrissat B."/>
            <person name="Mortensen U.H."/>
            <person name="Larsen T.O."/>
            <person name="Devries R.P."/>
            <person name="Grigoriev I.V."/>
            <person name="Machida M."/>
            <person name="Baker S.E."/>
            <person name="Andersen M.R."/>
        </authorList>
    </citation>
    <scope>NUCLEOTIDE SEQUENCE [LARGE SCALE GENOMIC DNA]</scope>
    <source>
        <strain evidence="1 2">CBS 117625</strain>
    </source>
</reference>